<reference evidence="1 2" key="1">
    <citation type="journal article" date="2018" name="Nat. Ecol. Evol.">
        <title>Pezizomycetes genomes reveal the molecular basis of ectomycorrhizal truffle lifestyle.</title>
        <authorList>
            <person name="Murat C."/>
            <person name="Payen T."/>
            <person name="Noel B."/>
            <person name="Kuo A."/>
            <person name="Morin E."/>
            <person name="Chen J."/>
            <person name="Kohler A."/>
            <person name="Krizsan K."/>
            <person name="Balestrini R."/>
            <person name="Da Silva C."/>
            <person name="Montanini B."/>
            <person name="Hainaut M."/>
            <person name="Levati E."/>
            <person name="Barry K.W."/>
            <person name="Belfiori B."/>
            <person name="Cichocki N."/>
            <person name="Clum A."/>
            <person name="Dockter R.B."/>
            <person name="Fauchery L."/>
            <person name="Guy J."/>
            <person name="Iotti M."/>
            <person name="Le Tacon F."/>
            <person name="Lindquist E.A."/>
            <person name="Lipzen A."/>
            <person name="Malagnac F."/>
            <person name="Mello A."/>
            <person name="Molinier V."/>
            <person name="Miyauchi S."/>
            <person name="Poulain J."/>
            <person name="Riccioni C."/>
            <person name="Rubini A."/>
            <person name="Sitrit Y."/>
            <person name="Splivallo R."/>
            <person name="Traeger S."/>
            <person name="Wang M."/>
            <person name="Zifcakova L."/>
            <person name="Wipf D."/>
            <person name="Zambonelli A."/>
            <person name="Paolocci F."/>
            <person name="Nowrousian M."/>
            <person name="Ottonello S."/>
            <person name="Baldrian P."/>
            <person name="Spatafora J.W."/>
            <person name="Henrissat B."/>
            <person name="Nagy L.G."/>
            <person name="Aury J.M."/>
            <person name="Wincker P."/>
            <person name="Grigoriev I.V."/>
            <person name="Bonfante P."/>
            <person name="Martin F.M."/>
        </authorList>
    </citation>
    <scope>NUCLEOTIDE SEQUENCE [LARGE SCALE GENOMIC DNA]</scope>
    <source>
        <strain evidence="1 2">RN42</strain>
    </source>
</reference>
<protein>
    <submittedName>
        <fullName evidence="1">Uncharacterized protein</fullName>
    </submittedName>
</protein>
<evidence type="ECO:0000313" key="1">
    <source>
        <dbReference type="EMBL" id="RPA83100.1"/>
    </source>
</evidence>
<gene>
    <name evidence="1" type="ORF">BJ508DRAFT_78805</name>
</gene>
<proteinExistence type="predicted"/>
<sequence>MMWMISRLECPKPVSVAVYGGGGSDSSGKLIPNPVSDPWWIGLPIGVAIKSSPSTRFRATRRQLFAIKKAPREVQTYYAQGLTEVQPVSPLLFHKAALPVAAVGPEQDYLFDVLLGPRPSHEIFLVRSVVRCRRSRLAFCRLTVSGGTFRAPRTGGYRLHTAQKW</sequence>
<dbReference type="Proteomes" id="UP000275078">
    <property type="component" value="Unassembled WGS sequence"/>
</dbReference>
<evidence type="ECO:0000313" key="2">
    <source>
        <dbReference type="Proteomes" id="UP000275078"/>
    </source>
</evidence>
<keyword evidence="2" id="KW-1185">Reference proteome</keyword>
<accession>A0A3N4IG40</accession>
<dbReference type="EMBL" id="ML119667">
    <property type="protein sequence ID" value="RPA83100.1"/>
    <property type="molecule type" value="Genomic_DNA"/>
</dbReference>
<dbReference type="AlphaFoldDB" id="A0A3N4IG40"/>
<organism evidence="1 2">
    <name type="scientific">Ascobolus immersus RN42</name>
    <dbReference type="NCBI Taxonomy" id="1160509"/>
    <lineage>
        <taxon>Eukaryota</taxon>
        <taxon>Fungi</taxon>
        <taxon>Dikarya</taxon>
        <taxon>Ascomycota</taxon>
        <taxon>Pezizomycotina</taxon>
        <taxon>Pezizomycetes</taxon>
        <taxon>Pezizales</taxon>
        <taxon>Ascobolaceae</taxon>
        <taxon>Ascobolus</taxon>
    </lineage>
</organism>
<name>A0A3N4IG40_ASCIM</name>